<name>A0A7S8FG46_9BACT</name>
<protein>
    <submittedName>
        <fullName evidence="1">Uncharacterized protein</fullName>
    </submittedName>
</protein>
<evidence type="ECO:0000313" key="2">
    <source>
        <dbReference type="Proteomes" id="UP000593737"/>
    </source>
</evidence>
<dbReference type="AlphaFoldDB" id="A0A7S8FG46"/>
<gene>
    <name evidence="1" type="ORF">Nkreftii_002958</name>
</gene>
<dbReference type="KEGG" id="nkf:Nkreftii_002958"/>
<dbReference type="Proteomes" id="UP000593737">
    <property type="component" value="Chromosome"/>
</dbReference>
<dbReference type="EMBL" id="CP047423">
    <property type="protein sequence ID" value="QPD05184.1"/>
    <property type="molecule type" value="Genomic_DNA"/>
</dbReference>
<proteinExistence type="predicted"/>
<accession>A0A7S8FG46</accession>
<sequence length="60" mass="7308">MTTKKESTKHLWLDKGQWERTKRRESFLDALFMRRLGREPVPLELVGWKQQEFPAPRPDR</sequence>
<reference evidence="1 2" key="1">
    <citation type="journal article" date="2020" name="ISME J.">
        <title>Enrichment and physiological characterization of a novel comammox Nitrospira indicates ammonium inhibition of complete nitrification.</title>
        <authorList>
            <person name="Sakoula D."/>
            <person name="Koch H."/>
            <person name="Frank J."/>
            <person name="Jetten M.S.M."/>
            <person name="van Kessel M.A.H.J."/>
            <person name="Lucker S."/>
        </authorList>
    </citation>
    <scope>NUCLEOTIDE SEQUENCE [LARGE SCALE GENOMIC DNA]</scope>
    <source>
        <strain evidence="1">Comreactor17</strain>
    </source>
</reference>
<organism evidence="1 2">
    <name type="scientific">Candidatus Nitrospira kreftii</name>
    <dbReference type="NCBI Taxonomy" id="2652173"/>
    <lineage>
        <taxon>Bacteria</taxon>
        <taxon>Pseudomonadati</taxon>
        <taxon>Nitrospirota</taxon>
        <taxon>Nitrospiria</taxon>
        <taxon>Nitrospirales</taxon>
        <taxon>Nitrospiraceae</taxon>
        <taxon>Nitrospira</taxon>
    </lineage>
</organism>
<evidence type="ECO:0000313" key="1">
    <source>
        <dbReference type="EMBL" id="QPD05184.1"/>
    </source>
</evidence>